<dbReference type="InterPro" id="IPR003018">
    <property type="entry name" value="GAF"/>
</dbReference>
<dbReference type="AlphaFoldDB" id="A0A4Y3IND4"/>
<keyword evidence="4" id="KW-1185">Reference proteome</keyword>
<proteinExistence type="inferred from homology"/>
<accession>A0A4Y3IND4</accession>
<organism evidence="3 4">
    <name type="scientific">Vibrio comitans NBRC 102076</name>
    <dbReference type="NCBI Taxonomy" id="1219078"/>
    <lineage>
        <taxon>Bacteria</taxon>
        <taxon>Pseudomonadati</taxon>
        <taxon>Pseudomonadota</taxon>
        <taxon>Gammaproteobacteria</taxon>
        <taxon>Vibrionales</taxon>
        <taxon>Vibrionaceae</taxon>
        <taxon>Vibrio</taxon>
    </lineage>
</organism>
<dbReference type="FunFam" id="3.30.450.40:FF:000008">
    <property type="entry name" value="GAF domain-containing proteins"/>
    <property type="match status" value="1"/>
</dbReference>
<comment type="caution">
    <text evidence="3">The sequence shown here is derived from an EMBL/GenBank/DDBJ whole genome shotgun (WGS) entry which is preliminary data.</text>
</comment>
<dbReference type="SUPFAM" id="SSF55781">
    <property type="entry name" value="GAF domain-like"/>
    <property type="match status" value="1"/>
</dbReference>
<name>A0A4Y3IND4_9VIBR</name>
<dbReference type="GO" id="GO:0033745">
    <property type="term" value="F:L-methionine-(R)-S-oxide reductase activity"/>
    <property type="evidence" value="ECO:0007669"/>
    <property type="project" value="TreeGrafter"/>
</dbReference>
<dbReference type="InterPro" id="IPR000614">
    <property type="entry name" value="FRMsr_CS"/>
</dbReference>
<dbReference type="Gene3D" id="3.30.450.40">
    <property type="match status" value="1"/>
</dbReference>
<dbReference type="PROSITE" id="PS01320">
    <property type="entry name" value="UPF0067"/>
    <property type="match status" value="1"/>
</dbReference>
<dbReference type="PANTHER" id="PTHR21021:SF15">
    <property type="entry name" value="FREE METHIONINE-R-SULFOXIDE REDUCTASE"/>
    <property type="match status" value="1"/>
</dbReference>
<evidence type="ECO:0000313" key="3">
    <source>
        <dbReference type="EMBL" id="GEA60906.1"/>
    </source>
</evidence>
<evidence type="ECO:0000313" key="4">
    <source>
        <dbReference type="Proteomes" id="UP000318242"/>
    </source>
</evidence>
<protein>
    <recommendedName>
        <fullName evidence="2">GAF domain-containing protein</fullName>
    </recommendedName>
</protein>
<reference evidence="3 4" key="1">
    <citation type="submission" date="2019-06" db="EMBL/GenBank/DDBJ databases">
        <title>Whole genome shotgun sequence of Vibrio comitans NBRC 102076.</title>
        <authorList>
            <person name="Hosoyama A."/>
            <person name="Uohara A."/>
            <person name="Ohji S."/>
            <person name="Ichikawa N."/>
        </authorList>
    </citation>
    <scope>NUCLEOTIDE SEQUENCE [LARGE SCALE GENOMIC DNA]</scope>
    <source>
        <strain evidence="3 4">NBRC 102076</strain>
    </source>
</reference>
<dbReference type="Proteomes" id="UP000318242">
    <property type="component" value="Unassembled WGS sequence"/>
</dbReference>
<dbReference type="GO" id="GO:0005829">
    <property type="term" value="C:cytosol"/>
    <property type="evidence" value="ECO:0007669"/>
    <property type="project" value="TreeGrafter"/>
</dbReference>
<dbReference type="InterPro" id="IPR051330">
    <property type="entry name" value="Phosphatase_reg/MetRdx"/>
</dbReference>
<dbReference type="PANTHER" id="PTHR21021">
    <property type="entry name" value="GAF/PUTATIVE CYTOSKELETAL PROTEIN"/>
    <property type="match status" value="1"/>
</dbReference>
<evidence type="ECO:0000256" key="1">
    <source>
        <dbReference type="ARBA" id="ARBA00038454"/>
    </source>
</evidence>
<gene>
    <name evidence="3" type="ORF">VCO01S_20990</name>
</gene>
<comment type="similarity">
    <text evidence="1">Belongs to the free Met sulfoxide reductase family.</text>
</comment>
<feature type="domain" description="GAF" evidence="2">
    <location>
        <begin position="50"/>
        <end position="161"/>
    </location>
</feature>
<dbReference type="Pfam" id="PF13185">
    <property type="entry name" value="GAF_2"/>
    <property type="match status" value="1"/>
</dbReference>
<dbReference type="EMBL" id="BJLH01000009">
    <property type="protein sequence ID" value="GEA60906.1"/>
    <property type="molecule type" value="Genomic_DNA"/>
</dbReference>
<evidence type="ECO:0000259" key="2">
    <source>
        <dbReference type="Pfam" id="PF13185"/>
    </source>
</evidence>
<dbReference type="InterPro" id="IPR029016">
    <property type="entry name" value="GAF-like_dom_sf"/>
</dbReference>
<sequence length="174" mass="19145">MKDFKEFGYNFNTGNKKVDIKDYQRVTLQVEALISGETNLVANLANISAVLNMELANINWVGFYLKEGDQLVLGPFQGNPACVRINWGKGVCGTAAATNTVQRIKDVHQFEGHIACDAASNSEIVIPFSINGEVAGVLDIDSPLHDRFSEIDEQGLVLLMDMVEKMLNEPINSK</sequence>